<feature type="non-terminal residue" evidence="2">
    <location>
        <position position="137"/>
    </location>
</feature>
<feature type="transmembrane region" description="Helical" evidence="1">
    <location>
        <begin position="41"/>
        <end position="61"/>
    </location>
</feature>
<reference evidence="2 3" key="1">
    <citation type="submission" date="2014-04" db="EMBL/GenBank/DDBJ databases">
        <authorList>
            <consortium name="DOE Joint Genome Institute"/>
            <person name="Kuo A."/>
            <person name="Kohler A."/>
            <person name="Nagy L.G."/>
            <person name="Floudas D."/>
            <person name="Copeland A."/>
            <person name="Barry K.W."/>
            <person name="Cichocki N."/>
            <person name="Veneault-Fourrey C."/>
            <person name="LaButti K."/>
            <person name="Lindquist E.A."/>
            <person name="Lipzen A."/>
            <person name="Lundell T."/>
            <person name="Morin E."/>
            <person name="Murat C."/>
            <person name="Sun H."/>
            <person name="Tunlid A."/>
            <person name="Henrissat B."/>
            <person name="Grigoriev I.V."/>
            <person name="Hibbett D.S."/>
            <person name="Martin F."/>
            <person name="Nordberg H.P."/>
            <person name="Cantor M.N."/>
            <person name="Hua S.X."/>
        </authorList>
    </citation>
    <scope>NUCLEOTIDE SEQUENCE [LARGE SCALE GENOMIC DNA]</scope>
    <source>
        <strain evidence="2 3">LaAM-08-1</strain>
    </source>
</reference>
<keyword evidence="1" id="KW-1133">Transmembrane helix</keyword>
<keyword evidence="1" id="KW-0472">Membrane</keyword>
<gene>
    <name evidence="2" type="ORF">K443DRAFT_93293</name>
</gene>
<name>A0A0C9Y8J5_9AGAR</name>
<evidence type="ECO:0000313" key="3">
    <source>
        <dbReference type="Proteomes" id="UP000054477"/>
    </source>
</evidence>
<feature type="transmembrane region" description="Helical" evidence="1">
    <location>
        <begin position="68"/>
        <end position="84"/>
    </location>
</feature>
<accession>A0A0C9Y8J5</accession>
<reference evidence="3" key="2">
    <citation type="submission" date="2015-01" db="EMBL/GenBank/DDBJ databases">
        <title>Evolutionary Origins and Diversification of the Mycorrhizal Mutualists.</title>
        <authorList>
            <consortium name="DOE Joint Genome Institute"/>
            <consortium name="Mycorrhizal Genomics Consortium"/>
            <person name="Kohler A."/>
            <person name="Kuo A."/>
            <person name="Nagy L.G."/>
            <person name="Floudas D."/>
            <person name="Copeland A."/>
            <person name="Barry K.W."/>
            <person name="Cichocki N."/>
            <person name="Veneault-Fourrey C."/>
            <person name="LaButti K."/>
            <person name="Lindquist E.A."/>
            <person name="Lipzen A."/>
            <person name="Lundell T."/>
            <person name="Morin E."/>
            <person name="Murat C."/>
            <person name="Riley R."/>
            <person name="Ohm R."/>
            <person name="Sun H."/>
            <person name="Tunlid A."/>
            <person name="Henrissat B."/>
            <person name="Grigoriev I.V."/>
            <person name="Hibbett D.S."/>
            <person name="Martin F."/>
        </authorList>
    </citation>
    <scope>NUCLEOTIDE SEQUENCE [LARGE SCALE GENOMIC DNA]</scope>
    <source>
        <strain evidence="3">LaAM-08-1</strain>
    </source>
</reference>
<dbReference type="EMBL" id="KN838570">
    <property type="protein sequence ID" value="KIK04363.1"/>
    <property type="molecule type" value="Genomic_DNA"/>
</dbReference>
<proteinExistence type="predicted"/>
<dbReference type="Proteomes" id="UP000054477">
    <property type="component" value="Unassembled WGS sequence"/>
</dbReference>
<sequence>LKVLTGQNRFILTGLVFCSLGLVWLRSFSSHETRLPNTTHGWWVLLVVCGPCTVLPLFIMLVSAHHRCVTCLVASLGCCCVSGLGTHRLWWGIVVVHGWGIVICGCLLFVGGASSSVGWVLIICGCQYFLMPYRFLQ</sequence>
<organism evidence="2 3">
    <name type="scientific">Laccaria amethystina LaAM-08-1</name>
    <dbReference type="NCBI Taxonomy" id="1095629"/>
    <lineage>
        <taxon>Eukaryota</taxon>
        <taxon>Fungi</taxon>
        <taxon>Dikarya</taxon>
        <taxon>Basidiomycota</taxon>
        <taxon>Agaricomycotina</taxon>
        <taxon>Agaricomycetes</taxon>
        <taxon>Agaricomycetidae</taxon>
        <taxon>Agaricales</taxon>
        <taxon>Agaricineae</taxon>
        <taxon>Hydnangiaceae</taxon>
        <taxon>Laccaria</taxon>
    </lineage>
</organism>
<keyword evidence="1" id="KW-0812">Transmembrane</keyword>
<evidence type="ECO:0000256" key="1">
    <source>
        <dbReference type="SAM" id="Phobius"/>
    </source>
</evidence>
<keyword evidence="3" id="KW-1185">Reference proteome</keyword>
<feature type="transmembrane region" description="Helical" evidence="1">
    <location>
        <begin position="12"/>
        <end position="29"/>
    </location>
</feature>
<evidence type="ECO:0000313" key="2">
    <source>
        <dbReference type="EMBL" id="KIK04363.1"/>
    </source>
</evidence>
<dbReference type="HOGENOM" id="CLU_1870017_0_0_1"/>
<protein>
    <submittedName>
        <fullName evidence="2">Uncharacterized protein</fullName>
    </submittedName>
</protein>
<dbReference type="AlphaFoldDB" id="A0A0C9Y8J5"/>